<dbReference type="InterPro" id="IPR004528">
    <property type="entry name" value="KdsB"/>
</dbReference>
<evidence type="ECO:0000256" key="4">
    <source>
        <dbReference type="ARBA" id="ARBA00022985"/>
    </source>
</evidence>
<dbReference type="GO" id="GO:0033468">
    <property type="term" value="P:CMP-keto-3-deoxy-D-manno-octulosonic acid biosynthetic process"/>
    <property type="evidence" value="ECO:0007669"/>
    <property type="project" value="UniProtKB-UniRule"/>
</dbReference>
<proteinExistence type="inferred from homology"/>
<gene>
    <name evidence="5 6" type="primary">kdsB</name>
    <name evidence="6" type="ORF">ENS64_13540</name>
</gene>
<dbReference type="UniPathway" id="UPA00358">
    <property type="reaction ID" value="UER00476"/>
</dbReference>
<dbReference type="CDD" id="cd02517">
    <property type="entry name" value="CMP-KDO-Synthetase"/>
    <property type="match status" value="1"/>
</dbReference>
<evidence type="ECO:0000256" key="5">
    <source>
        <dbReference type="HAMAP-Rule" id="MF_00057"/>
    </source>
</evidence>
<comment type="subcellular location">
    <subcellularLocation>
        <location evidence="5">Cytoplasm</location>
    </subcellularLocation>
    <subcellularLocation>
        <location evidence="1">Membrane</location>
    </subcellularLocation>
</comment>
<dbReference type="GO" id="GO:0005829">
    <property type="term" value="C:cytosol"/>
    <property type="evidence" value="ECO:0007669"/>
    <property type="project" value="TreeGrafter"/>
</dbReference>
<comment type="caution">
    <text evidence="6">The sequence shown here is derived from an EMBL/GenBank/DDBJ whole genome shotgun (WGS) entry which is preliminary data.</text>
</comment>
<accession>A0A7C4QSF5</accession>
<evidence type="ECO:0000313" key="6">
    <source>
        <dbReference type="EMBL" id="HGT40266.1"/>
    </source>
</evidence>
<dbReference type="EMBL" id="DSVQ01000016">
    <property type="protein sequence ID" value="HGT40266.1"/>
    <property type="molecule type" value="Genomic_DNA"/>
</dbReference>
<dbReference type="PANTHER" id="PTHR42866">
    <property type="entry name" value="3-DEOXY-MANNO-OCTULOSONATE CYTIDYLYLTRANSFERASE"/>
    <property type="match status" value="1"/>
</dbReference>
<dbReference type="InterPro" id="IPR029044">
    <property type="entry name" value="Nucleotide-diphossugar_trans"/>
</dbReference>
<organism evidence="6">
    <name type="scientific">Schlesneria paludicola</name>
    <dbReference type="NCBI Taxonomy" id="360056"/>
    <lineage>
        <taxon>Bacteria</taxon>
        <taxon>Pseudomonadati</taxon>
        <taxon>Planctomycetota</taxon>
        <taxon>Planctomycetia</taxon>
        <taxon>Planctomycetales</taxon>
        <taxon>Planctomycetaceae</taxon>
        <taxon>Schlesneria</taxon>
    </lineage>
</organism>
<evidence type="ECO:0000256" key="1">
    <source>
        <dbReference type="ARBA" id="ARBA00004370"/>
    </source>
</evidence>
<dbReference type="SUPFAM" id="SSF53448">
    <property type="entry name" value="Nucleotide-diphospho-sugar transferases"/>
    <property type="match status" value="1"/>
</dbReference>
<evidence type="ECO:0000256" key="2">
    <source>
        <dbReference type="ARBA" id="ARBA00022679"/>
    </source>
</evidence>
<keyword evidence="5" id="KW-0963">Cytoplasm</keyword>
<dbReference type="NCBIfam" id="NF003952">
    <property type="entry name" value="PRK05450.1-5"/>
    <property type="match status" value="1"/>
</dbReference>
<dbReference type="GO" id="GO:0016020">
    <property type="term" value="C:membrane"/>
    <property type="evidence" value="ECO:0007669"/>
    <property type="project" value="UniProtKB-SubCell"/>
</dbReference>
<comment type="pathway">
    <text evidence="5">Nucleotide-sugar biosynthesis; CMP-3-deoxy-D-manno-octulosonate biosynthesis; CMP-3-deoxy-D-manno-octulosonate from 3-deoxy-D-manno-octulosonate and CTP: step 1/1.</text>
</comment>
<dbReference type="InterPro" id="IPR003329">
    <property type="entry name" value="Cytidylyl_trans"/>
</dbReference>
<dbReference type="AlphaFoldDB" id="A0A7C4QSF5"/>
<comment type="function">
    <text evidence="5">Activates KDO (a required 8-carbon sugar) for incorporation into bacterial lipopolysaccharide in Gram-negative bacteria.</text>
</comment>
<dbReference type="NCBIfam" id="NF003950">
    <property type="entry name" value="PRK05450.1-3"/>
    <property type="match status" value="1"/>
</dbReference>
<dbReference type="GO" id="GO:0009103">
    <property type="term" value="P:lipopolysaccharide biosynthetic process"/>
    <property type="evidence" value="ECO:0007669"/>
    <property type="project" value="UniProtKB-UniRule"/>
</dbReference>
<name>A0A7C4QSF5_9PLAN</name>
<dbReference type="Gene3D" id="3.90.550.10">
    <property type="entry name" value="Spore Coat Polysaccharide Biosynthesis Protein SpsA, Chain A"/>
    <property type="match status" value="1"/>
</dbReference>
<dbReference type="EC" id="2.7.7.38" evidence="5"/>
<reference evidence="6" key="1">
    <citation type="journal article" date="2020" name="mSystems">
        <title>Genome- and Community-Level Interaction Insights into Carbon Utilization and Element Cycling Functions of Hydrothermarchaeota in Hydrothermal Sediment.</title>
        <authorList>
            <person name="Zhou Z."/>
            <person name="Liu Y."/>
            <person name="Xu W."/>
            <person name="Pan J."/>
            <person name="Luo Z.H."/>
            <person name="Li M."/>
        </authorList>
    </citation>
    <scope>NUCLEOTIDE SEQUENCE [LARGE SCALE GENOMIC DNA]</scope>
    <source>
        <strain evidence="6">SpSt-508</strain>
    </source>
</reference>
<keyword evidence="4 5" id="KW-0448">Lipopolysaccharide biosynthesis</keyword>
<keyword evidence="2 5" id="KW-0808">Transferase</keyword>
<dbReference type="HAMAP" id="MF_00057">
    <property type="entry name" value="KdsB"/>
    <property type="match status" value="1"/>
</dbReference>
<dbReference type="GO" id="GO:0008690">
    <property type="term" value="F:3-deoxy-manno-octulosonate cytidylyltransferase activity"/>
    <property type="evidence" value="ECO:0007669"/>
    <property type="project" value="UniProtKB-UniRule"/>
</dbReference>
<dbReference type="FunFam" id="3.90.550.10:FF:000011">
    <property type="entry name" value="3-deoxy-manno-octulosonate cytidylyltransferase"/>
    <property type="match status" value="1"/>
</dbReference>
<keyword evidence="3 5" id="KW-0548">Nucleotidyltransferase</keyword>
<comment type="similarity">
    <text evidence="5">Belongs to the KdsB family.</text>
</comment>
<protein>
    <recommendedName>
        <fullName evidence="5">3-deoxy-manno-octulosonate cytidylyltransferase</fullName>
        <ecNumber evidence="5">2.7.7.38</ecNumber>
    </recommendedName>
    <alternativeName>
        <fullName evidence="5">CMP-2-keto-3-deoxyoctulosonic acid synthase</fullName>
        <shortName evidence="5">CKS</shortName>
        <shortName evidence="5">CMP-KDO synthase</shortName>
    </alternativeName>
</protein>
<dbReference type="PANTHER" id="PTHR42866:SF2">
    <property type="entry name" value="3-DEOXY-MANNO-OCTULOSONATE CYTIDYLYLTRANSFERASE, MITOCHONDRIAL"/>
    <property type="match status" value="1"/>
</dbReference>
<dbReference type="Pfam" id="PF02348">
    <property type="entry name" value="CTP_transf_3"/>
    <property type="match status" value="1"/>
</dbReference>
<dbReference type="NCBIfam" id="TIGR00466">
    <property type="entry name" value="kdsB"/>
    <property type="match status" value="1"/>
</dbReference>
<evidence type="ECO:0000256" key="3">
    <source>
        <dbReference type="ARBA" id="ARBA00022695"/>
    </source>
</evidence>
<comment type="catalytic activity">
    <reaction evidence="5">
        <text>3-deoxy-alpha-D-manno-oct-2-ulosonate + CTP = CMP-3-deoxy-beta-D-manno-octulosonate + diphosphate</text>
        <dbReference type="Rhea" id="RHEA:23448"/>
        <dbReference type="ChEBI" id="CHEBI:33019"/>
        <dbReference type="ChEBI" id="CHEBI:37563"/>
        <dbReference type="ChEBI" id="CHEBI:85986"/>
        <dbReference type="ChEBI" id="CHEBI:85987"/>
        <dbReference type="EC" id="2.7.7.38"/>
    </reaction>
</comment>
<sequence length="254" mass="28161">MPHYGLIPARLQSTRLPRKLLLAETGHPLLQYAWDAACRARSLASVLVATDSEEIAEAVRRFGGRVEMTGEHPSGTDRIAEVVRRSLPDAEIVVNVQGDEPELDPAHIDHLVALLEQRPAAEMATLATPMTTAEQVLAPSCVKVVCAEDGRALYFSRAPIPFSRDLSPAEVLRTAQPWLLHLGIYAYRREFLLELTRRPPSRLEQLEKLEQLRALEAGAQILVGIVAQHSVGIDTPDDYARFVRRQQAGAGRER</sequence>